<organism evidence="2 3">
    <name type="scientific">Streptomyces phage Sushi23</name>
    <dbReference type="NCBI Taxonomy" id="2015806"/>
    <lineage>
        <taxon>Viruses</taxon>
        <taxon>Duplodnaviria</taxon>
        <taxon>Heunggongvirae</taxon>
        <taxon>Uroviricota</taxon>
        <taxon>Caudoviricetes</taxon>
        <taxon>Stanwilliamsviridae</taxon>
        <taxon>Boydwoodruffvirinae</taxon>
        <taxon>Samistivirus</taxon>
        <taxon>Samistivirus peebs</taxon>
    </lineage>
</organism>
<name>A0A222YZZ4_9CAUD</name>
<evidence type="ECO:0000256" key="1">
    <source>
        <dbReference type="SAM" id="MobiDB-lite"/>
    </source>
</evidence>
<protein>
    <submittedName>
        <fullName evidence="2">ParB-like nuclease domain protein</fullName>
    </submittedName>
</protein>
<evidence type="ECO:0000313" key="3">
    <source>
        <dbReference type="Proteomes" id="UP000225758"/>
    </source>
</evidence>
<proteinExistence type="predicted"/>
<feature type="region of interest" description="Disordered" evidence="1">
    <location>
        <begin position="1"/>
        <end position="21"/>
    </location>
</feature>
<sequence length="148" mass="16444">MCSFSQSSFSDTGPLRGPSVMSGADNGHFRHSSRGLFTSACLAILEHMRKLSVEAIVARADFADREEGQSTMDLFTQLFFEMSDEFIESCERDGIQMPINFQNGTVYNGQHRVVMAWILGHKTINAVSLGTIVRNTELPYSSEERNAA</sequence>
<reference evidence="2 3" key="1">
    <citation type="submission" date="2017-06" db="EMBL/GenBank/DDBJ databases">
        <authorList>
            <person name="Mageeney C.M."/>
            <person name="Olugbade I.D."/>
            <person name="Kenna M.A."/>
            <person name="Ware V.C."/>
            <person name="Garlena R.A."/>
            <person name="Russell D.A."/>
            <person name="Pope W.H."/>
            <person name="Jacobs-Sera D."/>
            <person name="Hendrix R.W."/>
            <person name="Hatfull G.F."/>
        </authorList>
    </citation>
    <scope>NUCLEOTIDE SEQUENCE [LARGE SCALE GENOMIC DNA]</scope>
</reference>
<dbReference type="EMBL" id="MF358542">
    <property type="protein sequence ID" value="ASR76644.1"/>
    <property type="molecule type" value="Genomic_DNA"/>
</dbReference>
<dbReference type="Proteomes" id="UP000225758">
    <property type="component" value="Segment"/>
</dbReference>
<feature type="compositionally biased region" description="Polar residues" evidence="1">
    <location>
        <begin position="1"/>
        <end position="11"/>
    </location>
</feature>
<accession>A0A222YZZ4</accession>
<evidence type="ECO:0000313" key="2">
    <source>
        <dbReference type="EMBL" id="ASR76644.1"/>
    </source>
</evidence>
<gene>
    <name evidence="2" type="ORF">SEA_SUSHI23_260</name>
</gene>